<dbReference type="RefSeq" id="WP_037453992.1">
    <property type="nucleotide sequence ID" value="NZ_JFHR01000040.1"/>
</dbReference>
<dbReference type="EMBL" id="JFHR01000040">
    <property type="protein sequence ID" value="KEQ52576.1"/>
    <property type="molecule type" value="Genomic_DNA"/>
</dbReference>
<dbReference type="OrthoDB" id="5740990at2"/>
<comment type="caution">
    <text evidence="1">The sequence shown here is derived from an EMBL/GenBank/DDBJ whole genome shotgun (WGS) entry which is preliminary data.</text>
</comment>
<dbReference type="eggNOG" id="ENOG5033FGG">
    <property type="taxonomic scope" value="Bacteria"/>
</dbReference>
<protein>
    <submittedName>
        <fullName evidence="1">Uncharacterized protein</fullName>
    </submittedName>
</protein>
<dbReference type="InterPro" id="IPR045502">
    <property type="entry name" value="DUF6489"/>
</dbReference>
<evidence type="ECO:0000313" key="2">
    <source>
        <dbReference type="Proteomes" id="UP000028411"/>
    </source>
</evidence>
<organism evidence="1 2">
    <name type="scientific">Sphingobium chlorophenolicum</name>
    <dbReference type="NCBI Taxonomy" id="46429"/>
    <lineage>
        <taxon>Bacteria</taxon>
        <taxon>Pseudomonadati</taxon>
        <taxon>Pseudomonadota</taxon>
        <taxon>Alphaproteobacteria</taxon>
        <taxon>Sphingomonadales</taxon>
        <taxon>Sphingomonadaceae</taxon>
        <taxon>Sphingobium</taxon>
    </lineage>
</organism>
<accession>A0A081RBK3</accession>
<name>A0A081RBK3_SPHCR</name>
<dbReference type="PATRIC" id="fig|46429.4.peg.3175"/>
<gene>
    <name evidence="1" type="ORF">BV95_03194</name>
</gene>
<dbReference type="Proteomes" id="UP000028411">
    <property type="component" value="Unassembled WGS sequence"/>
</dbReference>
<reference evidence="1 2" key="1">
    <citation type="submission" date="2014-02" db="EMBL/GenBank/DDBJ databases">
        <title>Whole genome sequence of Sphingobium chlorophenolicum NBRC 16172.</title>
        <authorList>
            <person name="Gan H.M."/>
            <person name="Gan H.Y."/>
            <person name="Chew T.H."/>
            <person name="Savka M.A."/>
        </authorList>
    </citation>
    <scope>NUCLEOTIDE SEQUENCE [LARGE SCALE GENOMIC DNA]</scope>
    <source>
        <strain evidence="1 2">NBRC 16172</strain>
    </source>
</reference>
<evidence type="ECO:0000313" key="1">
    <source>
        <dbReference type="EMBL" id="KEQ52576.1"/>
    </source>
</evidence>
<proteinExistence type="predicted"/>
<dbReference type="Pfam" id="PF20099">
    <property type="entry name" value="DUF6489"/>
    <property type="match status" value="1"/>
</dbReference>
<sequence length="86" mass="9290">MKVSVDVDCTPAEARAFLGLPDVTPIHDKYVKTMLDSFDGVANVEQMETLFKSFSPMGDAGMRLFKQMMDIGLAGMPGKNGDKTSG</sequence>
<dbReference type="AlphaFoldDB" id="A0A081RBK3"/>